<dbReference type="SUPFAM" id="SSF52540">
    <property type="entry name" value="P-loop containing nucleoside triphosphate hydrolases"/>
    <property type="match status" value="1"/>
</dbReference>
<dbReference type="OrthoDB" id="7904151at2"/>
<dbReference type="Proteomes" id="UP000051587">
    <property type="component" value="Unassembled WGS sequence"/>
</dbReference>
<proteinExistence type="predicted"/>
<dbReference type="AlphaFoldDB" id="A0A0P1FEW6"/>
<reference evidence="1 2" key="1">
    <citation type="submission" date="2015-09" db="EMBL/GenBank/DDBJ databases">
        <authorList>
            <consortium name="Swine Surveillance"/>
        </authorList>
    </citation>
    <scope>NUCLEOTIDE SEQUENCE [LARGE SCALE GENOMIC DNA]</scope>
    <source>
        <strain evidence="1 2">CECT 4357</strain>
    </source>
</reference>
<sequence>MSGRRRSGSQHSTEGLAILLDEFSRTGLFFRRVNDAPLTQFQVLGERASATNLVRKLIEKNVEITRTEALGWKHAAPQMIAIPRDFLVVVAVRNAEDWARSMFKRPWHLDPNQQVLNFSAFIRNPWRSIVDRPSDFDQLHPEIAEKVQGEELQFDRHPITGRRFDNLFQMRSVKLASHLGMLNRGCNLMLVKAETVQADPEGFTRWVLETLDLPLKGEAIKGVTRRMGNRFQLSVDPELRGDAPAQMNAEDRDFMRQALDLKLESILGYSYP</sequence>
<protein>
    <recommendedName>
        <fullName evidence="3">Sulfotransferase family protein</fullName>
    </recommendedName>
</protein>
<dbReference type="RefSeq" id="WP_058263289.1">
    <property type="nucleotide sequence ID" value="NZ_CP051181.1"/>
</dbReference>
<keyword evidence="2" id="KW-1185">Reference proteome</keyword>
<name>A0A0P1FEW6_THAGE</name>
<dbReference type="EMBL" id="CYSA01000025">
    <property type="protein sequence ID" value="CUH66679.1"/>
    <property type="molecule type" value="Genomic_DNA"/>
</dbReference>
<evidence type="ECO:0000313" key="2">
    <source>
        <dbReference type="Proteomes" id="UP000051587"/>
    </source>
</evidence>
<gene>
    <name evidence="1" type="ORF">TG4357_02563</name>
</gene>
<evidence type="ECO:0008006" key="3">
    <source>
        <dbReference type="Google" id="ProtNLM"/>
    </source>
</evidence>
<accession>A0A0P1FEW6</accession>
<dbReference type="InterPro" id="IPR027417">
    <property type="entry name" value="P-loop_NTPase"/>
</dbReference>
<dbReference type="STRING" id="53501.SAMN04488043_10599"/>
<organism evidence="1 2">
    <name type="scientific">Thalassovita gelatinovora</name>
    <name type="common">Thalassobius gelatinovorus</name>
    <dbReference type="NCBI Taxonomy" id="53501"/>
    <lineage>
        <taxon>Bacteria</taxon>
        <taxon>Pseudomonadati</taxon>
        <taxon>Pseudomonadota</taxon>
        <taxon>Alphaproteobacteria</taxon>
        <taxon>Rhodobacterales</taxon>
        <taxon>Roseobacteraceae</taxon>
        <taxon>Thalassovita</taxon>
    </lineage>
</organism>
<evidence type="ECO:0000313" key="1">
    <source>
        <dbReference type="EMBL" id="CUH66679.1"/>
    </source>
</evidence>